<name>A0A517ZJN6_9PLAN</name>
<evidence type="ECO:0000313" key="3">
    <source>
        <dbReference type="Proteomes" id="UP000319383"/>
    </source>
</evidence>
<evidence type="ECO:0000256" key="1">
    <source>
        <dbReference type="SAM" id="Phobius"/>
    </source>
</evidence>
<feature type="transmembrane region" description="Helical" evidence="1">
    <location>
        <begin position="27"/>
        <end position="52"/>
    </location>
</feature>
<dbReference type="EMBL" id="CP036276">
    <property type="protein sequence ID" value="QDU42688.1"/>
    <property type="molecule type" value="Genomic_DNA"/>
</dbReference>
<dbReference type="SUPFAM" id="SSF48371">
    <property type="entry name" value="ARM repeat"/>
    <property type="match status" value="1"/>
</dbReference>
<evidence type="ECO:0008006" key="4">
    <source>
        <dbReference type="Google" id="ProtNLM"/>
    </source>
</evidence>
<gene>
    <name evidence="2" type="ORF">Mal52_11550</name>
</gene>
<dbReference type="Pfam" id="PF13646">
    <property type="entry name" value="HEAT_2"/>
    <property type="match status" value="1"/>
</dbReference>
<dbReference type="AlphaFoldDB" id="A0A517ZJN6"/>
<dbReference type="Proteomes" id="UP000319383">
    <property type="component" value="Chromosome"/>
</dbReference>
<protein>
    <recommendedName>
        <fullName evidence="4">HEAT repeat protein</fullName>
    </recommendedName>
</protein>
<dbReference type="InterPro" id="IPR016024">
    <property type="entry name" value="ARM-type_fold"/>
</dbReference>
<keyword evidence="1" id="KW-1133">Transmembrane helix</keyword>
<evidence type="ECO:0000313" key="2">
    <source>
        <dbReference type="EMBL" id="QDU42688.1"/>
    </source>
</evidence>
<organism evidence="2 3">
    <name type="scientific">Symmachiella dynata</name>
    <dbReference type="NCBI Taxonomy" id="2527995"/>
    <lineage>
        <taxon>Bacteria</taxon>
        <taxon>Pseudomonadati</taxon>
        <taxon>Planctomycetota</taxon>
        <taxon>Planctomycetia</taxon>
        <taxon>Planctomycetales</taxon>
        <taxon>Planctomycetaceae</taxon>
        <taxon>Symmachiella</taxon>
    </lineage>
</organism>
<proteinExistence type="predicted"/>
<dbReference type="Gene3D" id="1.25.10.10">
    <property type="entry name" value="Leucine-rich Repeat Variant"/>
    <property type="match status" value="2"/>
</dbReference>
<keyword evidence="1" id="KW-0812">Transmembrane</keyword>
<dbReference type="InterPro" id="IPR011989">
    <property type="entry name" value="ARM-like"/>
</dbReference>
<dbReference type="KEGG" id="sdyn:Mal52_11550"/>
<reference evidence="2 3" key="1">
    <citation type="submission" date="2019-02" db="EMBL/GenBank/DDBJ databases">
        <title>Deep-cultivation of Planctomycetes and their phenomic and genomic characterization uncovers novel biology.</title>
        <authorList>
            <person name="Wiegand S."/>
            <person name="Jogler M."/>
            <person name="Boedeker C."/>
            <person name="Pinto D."/>
            <person name="Vollmers J."/>
            <person name="Rivas-Marin E."/>
            <person name="Kohn T."/>
            <person name="Peeters S.H."/>
            <person name="Heuer A."/>
            <person name="Rast P."/>
            <person name="Oberbeckmann S."/>
            <person name="Bunk B."/>
            <person name="Jeske O."/>
            <person name="Meyerdierks A."/>
            <person name="Storesund J.E."/>
            <person name="Kallscheuer N."/>
            <person name="Luecker S."/>
            <person name="Lage O.M."/>
            <person name="Pohl T."/>
            <person name="Merkel B.J."/>
            <person name="Hornburger P."/>
            <person name="Mueller R.-W."/>
            <person name="Bruemmer F."/>
            <person name="Labrenz M."/>
            <person name="Spormann A.M."/>
            <person name="Op den Camp H."/>
            <person name="Overmann J."/>
            <person name="Amann R."/>
            <person name="Jetten M.S.M."/>
            <person name="Mascher T."/>
            <person name="Medema M.H."/>
            <person name="Devos D.P."/>
            <person name="Kaster A.-K."/>
            <person name="Ovreas L."/>
            <person name="Rohde M."/>
            <person name="Galperin M.Y."/>
            <person name="Jogler C."/>
        </authorList>
    </citation>
    <scope>NUCLEOTIDE SEQUENCE [LARGE SCALE GENOMIC DNA]</scope>
    <source>
        <strain evidence="2 3">Mal52</strain>
    </source>
</reference>
<sequence>MTDQPTYDDDAALPNELPPVEPPSAGFILQLFLIPALIIGVIVGVVFVFGLMASSQDDWRDLVQKVGSPNGDIRWRAAMGLAQMLSLDDKKENSEENLVGNRQVADALCGLLNEELSRTSPNEDEIQTQAFLTRAVQLLRVPDVVVPTLIRAIDADQDLEVRKNGLAAVAIVANRAQEAGQPLNAELTDALTEKLTEVSAEMTPADSAPLMRQMGAFALGMLDSEQATARLQILLDDSNPATRANAMIGLARHEDASGFPVLVEILESAARAPQEDDDAFERFASVKNGIMAIELLASSLTVAQREQLIELLSPIEKSHAEPRIRIDAGNAIKTLNSVSETP</sequence>
<keyword evidence="3" id="KW-1185">Reference proteome</keyword>
<accession>A0A517ZJN6</accession>
<dbReference type="RefSeq" id="WP_145374704.1">
    <property type="nucleotide sequence ID" value="NZ_CP036276.1"/>
</dbReference>
<keyword evidence="1" id="KW-0472">Membrane</keyword>